<dbReference type="Proteomes" id="UP000834106">
    <property type="component" value="Chromosome 6"/>
</dbReference>
<sequence>MYCEYLFIFMEVGKRKTFTKVDKRQAKKWKADKEVPNKLRRPLVFLYLIPFPLVLLARDREVASRLDAKCDKLADAVIDDTDSSTGHQSLAFRLPERVKLIIEEIEKETEWREDLYSSDKICRVL</sequence>
<dbReference type="Pfam" id="PF14735">
    <property type="entry name" value="HAUS4"/>
    <property type="match status" value="1"/>
</dbReference>
<evidence type="ECO:0000313" key="1">
    <source>
        <dbReference type="EMBL" id="CAI9763209.1"/>
    </source>
</evidence>
<dbReference type="GO" id="GO:0070652">
    <property type="term" value="C:HAUS complex"/>
    <property type="evidence" value="ECO:0007669"/>
    <property type="project" value="InterPro"/>
</dbReference>
<evidence type="ECO:0000313" key="2">
    <source>
        <dbReference type="Proteomes" id="UP000834106"/>
    </source>
</evidence>
<keyword evidence="2" id="KW-1185">Reference proteome</keyword>
<accession>A0AAD2DR61</accession>
<protein>
    <submittedName>
        <fullName evidence="1">Uncharacterized protein</fullName>
    </submittedName>
</protein>
<dbReference type="EMBL" id="OU503041">
    <property type="protein sequence ID" value="CAI9763209.1"/>
    <property type="molecule type" value="Genomic_DNA"/>
</dbReference>
<dbReference type="InterPro" id="IPR029327">
    <property type="entry name" value="HAUS4"/>
</dbReference>
<proteinExistence type="predicted"/>
<reference evidence="1" key="1">
    <citation type="submission" date="2023-05" db="EMBL/GenBank/DDBJ databases">
        <authorList>
            <person name="Huff M."/>
        </authorList>
    </citation>
    <scope>NUCLEOTIDE SEQUENCE</scope>
</reference>
<gene>
    <name evidence="1" type="ORF">FPE_LOCUS10639</name>
</gene>
<organism evidence="1 2">
    <name type="scientific">Fraxinus pennsylvanica</name>
    <dbReference type="NCBI Taxonomy" id="56036"/>
    <lineage>
        <taxon>Eukaryota</taxon>
        <taxon>Viridiplantae</taxon>
        <taxon>Streptophyta</taxon>
        <taxon>Embryophyta</taxon>
        <taxon>Tracheophyta</taxon>
        <taxon>Spermatophyta</taxon>
        <taxon>Magnoliopsida</taxon>
        <taxon>eudicotyledons</taxon>
        <taxon>Gunneridae</taxon>
        <taxon>Pentapetalae</taxon>
        <taxon>asterids</taxon>
        <taxon>lamiids</taxon>
        <taxon>Lamiales</taxon>
        <taxon>Oleaceae</taxon>
        <taxon>Oleeae</taxon>
        <taxon>Fraxinus</taxon>
    </lineage>
</organism>
<dbReference type="AlphaFoldDB" id="A0AAD2DR61"/>
<dbReference type="GO" id="GO:0051225">
    <property type="term" value="P:spindle assembly"/>
    <property type="evidence" value="ECO:0007669"/>
    <property type="project" value="InterPro"/>
</dbReference>
<name>A0AAD2DR61_9LAMI</name>